<organism evidence="1 2">
    <name type="scientific">Strongyloides venezuelensis</name>
    <name type="common">Threadworm</name>
    <dbReference type="NCBI Taxonomy" id="75913"/>
    <lineage>
        <taxon>Eukaryota</taxon>
        <taxon>Metazoa</taxon>
        <taxon>Ecdysozoa</taxon>
        <taxon>Nematoda</taxon>
        <taxon>Chromadorea</taxon>
        <taxon>Rhabditida</taxon>
        <taxon>Tylenchina</taxon>
        <taxon>Panagrolaimomorpha</taxon>
        <taxon>Strongyloidoidea</taxon>
        <taxon>Strongyloididae</taxon>
        <taxon>Strongyloides</taxon>
    </lineage>
</organism>
<dbReference type="Proteomes" id="UP000035680">
    <property type="component" value="Unassembled WGS sequence"/>
</dbReference>
<reference evidence="1" key="1">
    <citation type="submission" date="2014-07" db="EMBL/GenBank/DDBJ databases">
        <authorList>
            <person name="Martin A.A"/>
            <person name="De Silva N."/>
        </authorList>
    </citation>
    <scope>NUCLEOTIDE SEQUENCE</scope>
</reference>
<evidence type="ECO:0000313" key="2">
    <source>
        <dbReference type="WBParaSite" id="SVE_1971200.1"/>
    </source>
</evidence>
<name>A0A0K0G4Q1_STRVS</name>
<evidence type="ECO:0000313" key="1">
    <source>
        <dbReference type="Proteomes" id="UP000035680"/>
    </source>
</evidence>
<reference evidence="2" key="2">
    <citation type="submission" date="2015-08" db="UniProtKB">
        <authorList>
            <consortium name="WormBaseParasite"/>
        </authorList>
    </citation>
    <scope>IDENTIFICATION</scope>
</reference>
<dbReference type="WBParaSite" id="SVE_1971200.1">
    <property type="protein sequence ID" value="SVE_1971200.1"/>
    <property type="gene ID" value="SVE_1971200"/>
</dbReference>
<proteinExistence type="predicted"/>
<accession>A0A0K0G4Q1</accession>
<keyword evidence="1" id="KW-1185">Reference proteome</keyword>
<dbReference type="AlphaFoldDB" id="A0A0K0G4Q1"/>
<protein>
    <submittedName>
        <fullName evidence="2">Cysteine repeat modular protein 3</fullName>
    </submittedName>
</protein>
<sequence length="312" mass="36549">MVPIRKIIIFLEFIFLINAYRRFKTMQIKENYLMYHNVFNVQQRSLDINTHYLKDCRALVNKKGIYGTKSAQDNQQNNCVVSISTPKLDDIIYIKFITSNIICKYYPNFNMNLTLPEIDEKIKIDYCSMKKHLIPTFYKEALLEYTVIGLPVKFKVEFFSLDPVCGSKIQKYQIGKILTLKKPLNFKEPCTLILPGNSVIKILNYNLGLNNYFSCLRLYDGRLQNEKTIKKKEICSNNLTINKENDRIFDVSCSQGELIIDVNISFTSIIYAKLFTNINFIIKKDINMIFLIFPKTKFIYFISNKSDVIILM</sequence>